<proteinExistence type="predicted"/>
<keyword evidence="2" id="KW-1185">Reference proteome</keyword>
<evidence type="ECO:0000313" key="1">
    <source>
        <dbReference type="EMBL" id="TVU42518.1"/>
    </source>
</evidence>
<dbReference type="GO" id="GO:0016747">
    <property type="term" value="F:acyltransferase activity, transferring groups other than amino-acyl groups"/>
    <property type="evidence" value="ECO:0007669"/>
    <property type="project" value="UniProtKB-ARBA"/>
</dbReference>
<dbReference type="Gramene" id="TVU42518">
    <property type="protein sequence ID" value="TVU42518"/>
    <property type="gene ID" value="EJB05_08930"/>
</dbReference>
<dbReference type="Gene3D" id="3.30.559.10">
    <property type="entry name" value="Chloramphenicol acetyltransferase-like domain"/>
    <property type="match status" value="1"/>
</dbReference>
<dbReference type="InterPro" id="IPR023213">
    <property type="entry name" value="CAT-like_dom_sf"/>
</dbReference>
<feature type="non-terminal residue" evidence="1">
    <location>
        <position position="1"/>
    </location>
</feature>
<dbReference type="EMBL" id="RWGY01000005">
    <property type="protein sequence ID" value="TVU42518.1"/>
    <property type="molecule type" value="Genomic_DNA"/>
</dbReference>
<comment type="caution">
    <text evidence="1">The sequence shown here is derived from an EMBL/GenBank/DDBJ whole genome shotgun (WGS) entry which is preliminary data.</text>
</comment>
<dbReference type="OrthoDB" id="586091at2759"/>
<reference evidence="1 2" key="1">
    <citation type="journal article" date="2019" name="Sci. Rep.">
        <title>A high-quality genome of Eragrostis curvula grass provides insights into Poaceae evolution and supports new strategies to enhance forage quality.</title>
        <authorList>
            <person name="Carballo J."/>
            <person name="Santos B.A.C.M."/>
            <person name="Zappacosta D."/>
            <person name="Garbus I."/>
            <person name="Selva J.P."/>
            <person name="Gallo C.A."/>
            <person name="Diaz A."/>
            <person name="Albertini E."/>
            <person name="Caccamo M."/>
            <person name="Echenique V."/>
        </authorList>
    </citation>
    <scope>NUCLEOTIDE SEQUENCE [LARGE SCALE GENOMIC DNA]</scope>
    <source>
        <strain evidence="2">cv. Victoria</strain>
        <tissue evidence="1">Leaf</tissue>
    </source>
</reference>
<organism evidence="1 2">
    <name type="scientific">Eragrostis curvula</name>
    <name type="common">weeping love grass</name>
    <dbReference type="NCBI Taxonomy" id="38414"/>
    <lineage>
        <taxon>Eukaryota</taxon>
        <taxon>Viridiplantae</taxon>
        <taxon>Streptophyta</taxon>
        <taxon>Embryophyta</taxon>
        <taxon>Tracheophyta</taxon>
        <taxon>Spermatophyta</taxon>
        <taxon>Magnoliopsida</taxon>
        <taxon>Liliopsida</taxon>
        <taxon>Poales</taxon>
        <taxon>Poaceae</taxon>
        <taxon>PACMAD clade</taxon>
        <taxon>Chloridoideae</taxon>
        <taxon>Eragrostideae</taxon>
        <taxon>Eragrostidinae</taxon>
        <taxon>Eragrostis</taxon>
    </lineage>
</organism>
<dbReference type="Proteomes" id="UP000324897">
    <property type="component" value="Unassembled WGS sequence"/>
</dbReference>
<name>A0A5J9W2W2_9POAL</name>
<accession>A0A5J9W2W2</accession>
<gene>
    <name evidence="1" type="ORF">EJB05_08930</name>
</gene>
<protein>
    <recommendedName>
        <fullName evidence="3">O-acyltransferase WSD1 C-terminal domain-containing protein</fullName>
    </recommendedName>
</protein>
<dbReference type="AlphaFoldDB" id="A0A5J9W2W2"/>
<evidence type="ECO:0000313" key="2">
    <source>
        <dbReference type="Proteomes" id="UP000324897"/>
    </source>
</evidence>
<evidence type="ECO:0008006" key="3">
    <source>
        <dbReference type="Google" id="ProtNLM"/>
    </source>
</evidence>
<sequence length="127" mass="13722">MVRGAITSINYDEYIADLVDYVELHKDRVLMESAVSGLGPPTLCQSAFVSFPLDTDFGFGQAKLAMPVLSTYGRLCAAFVSIIARPAAGGDDGSWLVSAYVWPRLAAALESDAHRIFKPLTPNPDQN</sequence>